<dbReference type="InterPro" id="IPR050194">
    <property type="entry name" value="Glycosyltransferase_grp1"/>
</dbReference>
<dbReference type="InterPro" id="IPR028098">
    <property type="entry name" value="Glyco_trans_4-like_N"/>
</dbReference>
<dbReference type="EMBL" id="WTYC01000002">
    <property type="protein sequence ID" value="MXO47491.1"/>
    <property type="molecule type" value="Genomic_DNA"/>
</dbReference>
<evidence type="ECO:0000313" key="4">
    <source>
        <dbReference type="Proteomes" id="UP000448199"/>
    </source>
</evidence>
<dbReference type="Pfam" id="PF00534">
    <property type="entry name" value="Glycos_transf_1"/>
    <property type="match status" value="1"/>
</dbReference>
<dbReference type="Pfam" id="PF13439">
    <property type="entry name" value="Glyco_transf_4"/>
    <property type="match status" value="1"/>
</dbReference>
<dbReference type="CDD" id="cd03801">
    <property type="entry name" value="GT4_PimA-like"/>
    <property type="match status" value="1"/>
</dbReference>
<dbReference type="Proteomes" id="UP000448199">
    <property type="component" value="Unassembled WGS sequence"/>
</dbReference>
<feature type="domain" description="Glycosyl transferase family 1" evidence="1">
    <location>
        <begin position="245"/>
        <end position="362"/>
    </location>
</feature>
<dbReference type="PANTHER" id="PTHR45947:SF3">
    <property type="entry name" value="SULFOQUINOVOSYL TRANSFERASE SQD2"/>
    <property type="match status" value="1"/>
</dbReference>
<evidence type="ECO:0000313" key="3">
    <source>
        <dbReference type="EMBL" id="MXO47491.1"/>
    </source>
</evidence>
<proteinExistence type="predicted"/>
<keyword evidence="3" id="KW-0808">Transferase</keyword>
<comment type="caution">
    <text evidence="3">The sequence shown here is derived from an EMBL/GenBank/DDBJ whole genome shotgun (WGS) entry which is preliminary data.</text>
</comment>
<dbReference type="PANTHER" id="PTHR45947">
    <property type="entry name" value="SULFOQUINOVOSYL TRANSFERASE SQD2"/>
    <property type="match status" value="1"/>
</dbReference>
<dbReference type="OrthoDB" id="9790710at2"/>
<keyword evidence="4" id="KW-1185">Reference proteome</keyword>
<dbReference type="RefSeq" id="WP_160727057.1">
    <property type="nucleotide sequence ID" value="NZ_WTYC01000002.1"/>
</dbReference>
<dbReference type="Gene3D" id="3.40.50.2000">
    <property type="entry name" value="Glycogen Phosphorylase B"/>
    <property type="match status" value="2"/>
</dbReference>
<name>A0A844XND0_9SPHN</name>
<evidence type="ECO:0000259" key="2">
    <source>
        <dbReference type="Pfam" id="PF13439"/>
    </source>
</evidence>
<evidence type="ECO:0000259" key="1">
    <source>
        <dbReference type="Pfam" id="PF00534"/>
    </source>
</evidence>
<organism evidence="3 4">
    <name type="scientific">Qipengyuania vulgaris</name>
    <dbReference type="NCBI Taxonomy" id="291985"/>
    <lineage>
        <taxon>Bacteria</taxon>
        <taxon>Pseudomonadati</taxon>
        <taxon>Pseudomonadota</taxon>
        <taxon>Alphaproteobacteria</taxon>
        <taxon>Sphingomonadales</taxon>
        <taxon>Erythrobacteraceae</taxon>
        <taxon>Qipengyuania</taxon>
    </lineage>
</organism>
<protein>
    <submittedName>
        <fullName evidence="3">Glycosyltransferase</fullName>
    </submittedName>
</protein>
<feature type="domain" description="Glycosyltransferase subfamily 4-like N-terminal" evidence="2">
    <location>
        <begin position="65"/>
        <end position="238"/>
    </location>
</feature>
<accession>A0A844XND0</accession>
<dbReference type="AlphaFoldDB" id="A0A844XND0"/>
<dbReference type="GO" id="GO:0016757">
    <property type="term" value="F:glycosyltransferase activity"/>
    <property type="evidence" value="ECO:0007669"/>
    <property type="project" value="InterPro"/>
</dbReference>
<reference evidence="3 4" key="1">
    <citation type="submission" date="2019-12" db="EMBL/GenBank/DDBJ databases">
        <title>Genomic-based taxomic classification of the family Erythrobacteraceae.</title>
        <authorList>
            <person name="Xu L."/>
        </authorList>
    </citation>
    <scope>NUCLEOTIDE SEQUENCE [LARGE SCALE GENOMIC DNA]</scope>
    <source>
        <strain evidence="3 4">DSM 17792</strain>
    </source>
</reference>
<dbReference type="SUPFAM" id="SSF53756">
    <property type="entry name" value="UDP-Glycosyltransferase/glycogen phosphorylase"/>
    <property type="match status" value="1"/>
</dbReference>
<gene>
    <name evidence="3" type="ORF">GRI69_04375</name>
</gene>
<sequence length="422" mass="47038">MKSRGALMIRANELLQRLRRMLSVRIYEEGIWQTKGRAIQEHSPLTAGGLKVALVTSGSFPPREGLGTHVFSLAKYLNAKGCDVTIFVRTGGFRRPSMETYESIRVTRIPSSSIPAISSFIFAVILTTIFRRKELDIIHYHSPLVIPARRTGSEKRPKVISTIHSTMVADTKFIEPISLHAKLNKLMGYFLSPLMERLLIKGSDKIISVSEGVAEELRNFYHVRQDKISTIVNAIDLEVFKGRGNRREGFILYLGRLGYRKGLPELFDAIVRYQRAGGQRHFVFGGDGPLSELLKRRISEQFVPDTVSWLGSLDTEGVADALASAEFLIMPSTYETGPRVVLEAMASGTPVIATKVGLVKDIDPEAYIPINDHTSSSIFDALQAASALSPQEYMKLSLRSECLAEGFSSENIYAKVLDHYRE</sequence>
<dbReference type="InterPro" id="IPR001296">
    <property type="entry name" value="Glyco_trans_1"/>
</dbReference>